<dbReference type="RefSeq" id="XP_062885935.1">
    <property type="nucleotide sequence ID" value="XM_063029980.1"/>
</dbReference>
<feature type="compositionally biased region" description="Polar residues" evidence="1">
    <location>
        <begin position="36"/>
        <end position="49"/>
    </location>
</feature>
<evidence type="ECO:0000313" key="2">
    <source>
        <dbReference type="EMBL" id="KGB80323.1"/>
    </source>
</evidence>
<evidence type="ECO:0000313" key="3">
    <source>
        <dbReference type="Proteomes" id="UP000029445"/>
    </source>
</evidence>
<dbReference type="KEGG" id="cdeu:CNBG_6161"/>
<dbReference type="OrthoDB" id="2574376at2759"/>
<organism evidence="2 3">
    <name type="scientific">Cryptococcus deuterogattii (strain R265)</name>
    <name type="common">Cryptococcus gattii VGII (strain R265)</name>
    <dbReference type="NCBI Taxonomy" id="294750"/>
    <lineage>
        <taxon>Eukaryota</taxon>
        <taxon>Fungi</taxon>
        <taxon>Dikarya</taxon>
        <taxon>Basidiomycota</taxon>
        <taxon>Agaricomycotina</taxon>
        <taxon>Tremellomycetes</taxon>
        <taxon>Tremellales</taxon>
        <taxon>Cryptococcaceae</taxon>
        <taxon>Cryptococcus</taxon>
        <taxon>Cryptococcus gattii species complex</taxon>
    </lineage>
</organism>
<proteinExistence type="predicted"/>
<dbReference type="Proteomes" id="UP000029445">
    <property type="component" value="Chromosome 10"/>
</dbReference>
<protein>
    <submittedName>
        <fullName evidence="2">Uncharacterized protein</fullName>
    </submittedName>
</protein>
<dbReference type="EMBL" id="CP025768">
    <property type="protein sequence ID" value="KGB80323.1"/>
    <property type="molecule type" value="Genomic_DNA"/>
</dbReference>
<feature type="region of interest" description="Disordered" evidence="1">
    <location>
        <begin position="1"/>
        <end position="61"/>
    </location>
</feature>
<keyword evidence="3" id="KW-1185">Reference proteome</keyword>
<sequence length="112" mass="12840">MVALSSPLHRDSQQSIPRRLSSKNDRGLPSVAPHMSTASPTTSQSSNEDYNFEVEGLSTSETLEKRKRKYSEKLYQWTQEMWNNTKRDIERRSSISSSEDSGDIYKAHNESK</sequence>
<reference evidence="2 3" key="2">
    <citation type="journal article" date="2018" name="Proc. Natl. Acad. Sci.">
        <title>RNAi is a critical determinant of centromere evolution in closely related fungi.</title>
        <authorList>
            <person name="Yadav V."/>
            <person name="Sun S."/>
            <person name="Billmyre R.B."/>
            <person name="Thimmappa B.C."/>
            <person name="Shea T."/>
            <person name="Lintner R."/>
            <person name="Bakkeren G."/>
            <person name="Cuomo C.A."/>
            <person name="Heitman J."/>
            <person name="Sanyal K."/>
        </authorList>
    </citation>
    <scope>NUCLEOTIDE SEQUENCE [LARGE SCALE GENOMIC DNA]</scope>
    <source>
        <strain evidence="2 3">R265</strain>
    </source>
</reference>
<dbReference type="GeneID" id="88182259"/>
<accession>A0A095EU97</accession>
<gene>
    <name evidence="2" type="ORF">CNBG_6161</name>
</gene>
<dbReference type="VEuPathDB" id="FungiDB:CNBG_6161"/>
<dbReference type="HOGENOM" id="CLU_2145749_0_0_1"/>
<evidence type="ECO:0000256" key="1">
    <source>
        <dbReference type="SAM" id="MobiDB-lite"/>
    </source>
</evidence>
<feature type="compositionally biased region" description="Basic and acidic residues" evidence="1">
    <location>
        <begin position="103"/>
        <end position="112"/>
    </location>
</feature>
<feature type="region of interest" description="Disordered" evidence="1">
    <location>
        <begin position="81"/>
        <end position="112"/>
    </location>
</feature>
<name>A0A095EU97_CRYD2</name>
<reference evidence="2 3" key="1">
    <citation type="journal article" date="2011" name="MBio">
        <title>Genome variation in Cryptococcus gattii, an emerging pathogen of immunocompetent hosts.</title>
        <authorList>
            <person name="D'Souza C.A."/>
            <person name="Kronstad J.W."/>
            <person name="Taylor G."/>
            <person name="Warren R."/>
            <person name="Yuen M."/>
            <person name="Hu G."/>
            <person name="Jung W.H."/>
            <person name="Sham A."/>
            <person name="Kidd S.E."/>
            <person name="Tangen K."/>
            <person name="Lee N."/>
            <person name="Zeilmaker T."/>
            <person name="Sawkins J."/>
            <person name="McVicker G."/>
            <person name="Shah S."/>
            <person name="Gnerre S."/>
            <person name="Griggs A."/>
            <person name="Zeng Q."/>
            <person name="Bartlett K."/>
            <person name="Li W."/>
            <person name="Wang X."/>
            <person name="Heitman J."/>
            <person name="Stajich J.E."/>
            <person name="Fraser J.A."/>
            <person name="Meyer W."/>
            <person name="Carter D."/>
            <person name="Schein J."/>
            <person name="Krzywinski M."/>
            <person name="Kwon-Chung K.J."/>
            <person name="Varma A."/>
            <person name="Wang J."/>
            <person name="Brunham R."/>
            <person name="Fyfe M."/>
            <person name="Ouellette B.F."/>
            <person name="Siddiqui A."/>
            <person name="Marra M."/>
            <person name="Jones S."/>
            <person name="Holt R."/>
            <person name="Birren B.W."/>
            <person name="Galagan J.E."/>
            <person name="Cuomo C.A."/>
        </authorList>
    </citation>
    <scope>NUCLEOTIDE SEQUENCE [LARGE SCALE GENOMIC DNA]</scope>
    <source>
        <strain evidence="2 3">R265</strain>
    </source>
</reference>
<dbReference type="AlphaFoldDB" id="A0A095EU97"/>